<evidence type="ECO:0000313" key="2">
    <source>
        <dbReference type="EMBL" id="GLQ28188.1"/>
    </source>
</evidence>
<reference evidence="2" key="1">
    <citation type="journal article" date="2014" name="Int. J. Syst. Evol. Microbiol.">
        <title>Complete genome of a new Firmicutes species belonging to the dominant human colonic microbiota ('Ruminococcus bicirculans') reveals two chromosomes and a selective capacity to utilize plant glucans.</title>
        <authorList>
            <consortium name="NISC Comparative Sequencing Program"/>
            <person name="Wegmann U."/>
            <person name="Louis P."/>
            <person name="Goesmann A."/>
            <person name="Henrissat B."/>
            <person name="Duncan S.H."/>
            <person name="Flint H.J."/>
        </authorList>
    </citation>
    <scope>NUCLEOTIDE SEQUENCE</scope>
    <source>
        <strain evidence="2">NBRC 109915</strain>
    </source>
</reference>
<evidence type="ECO:0008006" key="4">
    <source>
        <dbReference type="Google" id="ProtNLM"/>
    </source>
</evidence>
<feature type="transmembrane region" description="Helical" evidence="1">
    <location>
        <begin position="173"/>
        <end position="193"/>
    </location>
</feature>
<keyword evidence="3" id="KW-1185">Reference proteome</keyword>
<gene>
    <name evidence="2" type="ORF">GCM10007927_29910</name>
</gene>
<keyword evidence="1" id="KW-0472">Membrane</keyword>
<dbReference type="PIRSF" id="PIRSF033239">
    <property type="entry name" value="ExoD"/>
    <property type="match status" value="1"/>
</dbReference>
<feature type="transmembrane region" description="Helical" evidence="1">
    <location>
        <begin position="149"/>
        <end position="168"/>
    </location>
</feature>
<keyword evidence="1" id="KW-1133">Transmembrane helix</keyword>
<evidence type="ECO:0000313" key="3">
    <source>
        <dbReference type="Proteomes" id="UP001161388"/>
    </source>
</evidence>
<dbReference type="RefSeq" id="WP_284374620.1">
    <property type="nucleotide sequence ID" value="NZ_BSNL01000001.1"/>
</dbReference>
<dbReference type="PANTHER" id="PTHR41795">
    <property type="entry name" value="EXOPOLYSACCHARIDE SYNTHESIS PROTEIN"/>
    <property type="match status" value="1"/>
</dbReference>
<sequence length="194" mass="21271">MIRETDHTLMLLLDGVAHAARGEVVSVADVLAEFGDRAVTPFILLVSLLLVSPLSGVPGVPTICAVIIVVLAAQALLGRGTLWLPEWVKRRSMSAARVRKAVFWMRKPCAFLDRHSRARLRFLTQGLMRWVTLLICVIFPLSWPPLEMLPFFSSFGGLVIALLSFGLFTRDGIYVLAGYLIVGLSVTATVIALI</sequence>
<proteinExistence type="predicted"/>
<accession>A0ABQ5VM03</accession>
<feature type="transmembrane region" description="Helical" evidence="1">
    <location>
        <begin position="38"/>
        <end position="54"/>
    </location>
</feature>
<feature type="transmembrane region" description="Helical" evidence="1">
    <location>
        <begin position="60"/>
        <end position="84"/>
    </location>
</feature>
<dbReference type="InterPro" id="IPR010331">
    <property type="entry name" value="ExoD"/>
</dbReference>
<dbReference type="PANTHER" id="PTHR41795:SF1">
    <property type="entry name" value="EXOPOLYSACCHARIDE SYNTHESIS PROTEIN"/>
    <property type="match status" value="1"/>
</dbReference>
<dbReference type="Proteomes" id="UP001161388">
    <property type="component" value="Unassembled WGS sequence"/>
</dbReference>
<name>A0ABQ5VM03_9RHOB</name>
<dbReference type="Pfam" id="PF06055">
    <property type="entry name" value="ExoD"/>
    <property type="match status" value="1"/>
</dbReference>
<organism evidence="2 3">
    <name type="scientific">Sulfitobacter pacificus</name>
    <dbReference type="NCBI Taxonomy" id="1499314"/>
    <lineage>
        <taxon>Bacteria</taxon>
        <taxon>Pseudomonadati</taxon>
        <taxon>Pseudomonadota</taxon>
        <taxon>Alphaproteobacteria</taxon>
        <taxon>Rhodobacterales</taxon>
        <taxon>Roseobacteraceae</taxon>
        <taxon>Sulfitobacter</taxon>
    </lineage>
</organism>
<protein>
    <recommendedName>
        <fullName evidence="4">Exopolysaccharide synthesis, ExoD</fullName>
    </recommendedName>
</protein>
<feature type="transmembrane region" description="Helical" evidence="1">
    <location>
        <begin position="127"/>
        <end position="143"/>
    </location>
</feature>
<reference evidence="2" key="2">
    <citation type="submission" date="2023-01" db="EMBL/GenBank/DDBJ databases">
        <title>Draft genome sequence of Sulfitobacter pacificus strain NBRC 109915.</title>
        <authorList>
            <person name="Sun Q."/>
            <person name="Mori K."/>
        </authorList>
    </citation>
    <scope>NUCLEOTIDE SEQUENCE</scope>
    <source>
        <strain evidence="2">NBRC 109915</strain>
    </source>
</reference>
<evidence type="ECO:0000256" key="1">
    <source>
        <dbReference type="SAM" id="Phobius"/>
    </source>
</evidence>
<dbReference type="EMBL" id="BSNL01000001">
    <property type="protein sequence ID" value="GLQ28188.1"/>
    <property type="molecule type" value="Genomic_DNA"/>
</dbReference>
<keyword evidence="1" id="KW-0812">Transmembrane</keyword>
<comment type="caution">
    <text evidence="2">The sequence shown here is derived from an EMBL/GenBank/DDBJ whole genome shotgun (WGS) entry which is preliminary data.</text>
</comment>